<protein>
    <submittedName>
        <fullName evidence="1">Uncharacterized protein</fullName>
    </submittedName>
</protein>
<gene>
    <name evidence="1" type="ORF">S01H4_51152</name>
</gene>
<comment type="caution">
    <text evidence="1">The sequence shown here is derived from an EMBL/GenBank/DDBJ whole genome shotgun (WGS) entry which is preliminary data.</text>
</comment>
<reference evidence="1" key="1">
    <citation type="journal article" date="2014" name="Front. Microbiol.">
        <title>High frequency of phylogenetically diverse reductive dehalogenase-homologous genes in deep subseafloor sedimentary metagenomes.</title>
        <authorList>
            <person name="Kawai M."/>
            <person name="Futagami T."/>
            <person name="Toyoda A."/>
            <person name="Takaki Y."/>
            <person name="Nishi S."/>
            <person name="Hori S."/>
            <person name="Arai W."/>
            <person name="Tsubouchi T."/>
            <person name="Morono Y."/>
            <person name="Uchiyama I."/>
            <person name="Ito T."/>
            <person name="Fujiyama A."/>
            <person name="Inagaki F."/>
            <person name="Takami H."/>
        </authorList>
    </citation>
    <scope>NUCLEOTIDE SEQUENCE</scope>
    <source>
        <strain evidence="1">Expedition CK06-06</strain>
    </source>
</reference>
<accession>X1DL62</accession>
<organism evidence="1">
    <name type="scientific">marine sediment metagenome</name>
    <dbReference type="NCBI Taxonomy" id="412755"/>
    <lineage>
        <taxon>unclassified sequences</taxon>
        <taxon>metagenomes</taxon>
        <taxon>ecological metagenomes</taxon>
    </lineage>
</organism>
<proteinExistence type="predicted"/>
<evidence type="ECO:0000313" key="1">
    <source>
        <dbReference type="EMBL" id="GAG97161.1"/>
    </source>
</evidence>
<dbReference type="AlphaFoldDB" id="X1DL62"/>
<feature type="non-terminal residue" evidence="1">
    <location>
        <position position="1"/>
    </location>
</feature>
<dbReference type="EMBL" id="BART01029105">
    <property type="protein sequence ID" value="GAG97161.1"/>
    <property type="molecule type" value="Genomic_DNA"/>
</dbReference>
<sequence>GQELVSTSWITPIKKSDITNVISLPLVSGLSGSWGSDYAT</sequence>
<name>X1DL62_9ZZZZ</name>